<evidence type="ECO:0000259" key="7">
    <source>
        <dbReference type="PROSITE" id="PS50843"/>
    </source>
</evidence>
<dbReference type="HOGENOM" id="CLU_027462_1_2_1"/>
<dbReference type="PROSITE" id="PS50842">
    <property type="entry name" value="EXPANSIN_EG45"/>
    <property type="match status" value="1"/>
</dbReference>
<dbReference type="PANTHER" id="PTHR31692">
    <property type="entry name" value="EXPANSIN-B3"/>
    <property type="match status" value="1"/>
</dbReference>
<sequence>MNSKFQLILSTFVVIAAFTLLPRPCASIEFHRKLSSWSNGGATWYGAANGAGSDGGACGYQAAVDQAPFSSMIAAGSPSIYKSGLGCGSCYQVKCTGNSACSGNPVTVVLTDECPGGPCLSEPVHFDLSGTAFGAMASWPGRPAARRRRPPNPVQPVNILHTVFHMHAASSDGGQAAQQLQLVTCNWGGVMLTFVVDAGSNPSYFAVLVKYENGDGDLSGMDLMQTGAGAAWTPMQQSWGAVWKLNAGAALQAPLSIRLTSSSGKTLVASNVIPSGWKPGASYTSTVNY</sequence>
<dbReference type="STRING" id="40148.A0A0D9ZX12"/>
<dbReference type="InterPro" id="IPR007112">
    <property type="entry name" value="Expansin/allergen_DPBB_dom"/>
</dbReference>
<dbReference type="PANTHER" id="PTHR31692:SF76">
    <property type="entry name" value="EXPANSIN-B15"/>
    <property type="match status" value="1"/>
</dbReference>
<dbReference type="CDD" id="cd22275">
    <property type="entry name" value="DPBB_EXPB_N"/>
    <property type="match status" value="1"/>
</dbReference>
<dbReference type="Gene3D" id="2.40.40.10">
    <property type="entry name" value="RlpA-like domain"/>
    <property type="match status" value="1"/>
</dbReference>
<dbReference type="Pfam" id="PF03330">
    <property type="entry name" value="DPBB_1"/>
    <property type="match status" value="1"/>
</dbReference>
<dbReference type="InterPro" id="IPR036749">
    <property type="entry name" value="Expansin_CBD_sf"/>
</dbReference>
<evidence type="ECO:0000256" key="4">
    <source>
        <dbReference type="RuleBase" id="RU003460"/>
    </source>
</evidence>
<feature type="signal peptide" evidence="5">
    <location>
        <begin position="1"/>
        <end position="27"/>
    </location>
</feature>
<evidence type="ECO:0000256" key="3">
    <source>
        <dbReference type="ARBA" id="ARBA00022729"/>
    </source>
</evidence>
<comment type="similarity">
    <text evidence="4">Belongs to the expansin family.</text>
</comment>
<dbReference type="SUPFAM" id="SSF49590">
    <property type="entry name" value="PHL pollen allergen"/>
    <property type="match status" value="1"/>
</dbReference>
<dbReference type="GO" id="GO:0005576">
    <property type="term" value="C:extracellular region"/>
    <property type="evidence" value="ECO:0007669"/>
    <property type="project" value="UniProtKB-SubCell"/>
</dbReference>
<evidence type="ECO:0000313" key="8">
    <source>
        <dbReference type="EnsemblPlants" id="OGLUM05G11250.1"/>
    </source>
</evidence>
<feature type="chain" id="PRO_5002352917" description="Expansin-like EG45 domain-containing protein" evidence="5">
    <location>
        <begin position="28"/>
        <end position="289"/>
    </location>
</feature>
<dbReference type="Gramene" id="OGLUM05G11250.1">
    <property type="protein sequence ID" value="OGLUM05G11250.1"/>
    <property type="gene ID" value="OGLUM05G11250"/>
</dbReference>
<protein>
    <recommendedName>
        <fullName evidence="10">Expansin-like EG45 domain-containing protein</fullName>
    </recommendedName>
</protein>
<keyword evidence="3 5" id="KW-0732">Signal</keyword>
<dbReference type="SUPFAM" id="SSF50685">
    <property type="entry name" value="Barwin-like endoglucanases"/>
    <property type="match status" value="1"/>
</dbReference>
<keyword evidence="2" id="KW-0964">Secreted</keyword>
<dbReference type="PRINTS" id="PR01225">
    <property type="entry name" value="EXPANSNFAMLY"/>
</dbReference>
<reference evidence="8" key="1">
    <citation type="submission" date="2015-04" db="UniProtKB">
        <authorList>
            <consortium name="EnsemblPlants"/>
        </authorList>
    </citation>
    <scope>IDENTIFICATION</scope>
</reference>
<proteinExistence type="inferred from homology"/>
<organism evidence="8">
    <name type="scientific">Oryza glumipatula</name>
    <dbReference type="NCBI Taxonomy" id="40148"/>
    <lineage>
        <taxon>Eukaryota</taxon>
        <taxon>Viridiplantae</taxon>
        <taxon>Streptophyta</taxon>
        <taxon>Embryophyta</taxon>
        <taxon>Tracheophyta</taxon>
        <taxon>Spermatophyta</taxon>
        <taxon>Magnoliopsida</taxon>
        <taxon>Liliopsida</taxon>
        <taxon>Poales</taxon>
        <taxon>Poaceae</taxon>
        <taxon>BOP clade</taxon>
        <taxon>Oryzoideae</taxon>
        <taxon>Oryzeae</taxon>
        <taxon>Oryzinae</taxon>
        <taxon>Oryza</taxon>
    </lineage>
</organism>
<feature type="domain" description="Expansin-like EG45" evidence="6">
    <location>
        <begin position="55"/>
        <end position="190"/>
    </location>
</feature>
<dbReference type="InterPro" id="IPR009009">
    <property type="entry name" value="RlpA-like_DPBB"/>
</dbReference>
<dbReference type="SMART" id="SM00837">
    <property type="entry name" value="DPBB_1"/>
    <property type="match status" value="1"/>
</dbReference>
<dbReference type="InterPro" id="IPR036908">
    <property type="entry name" value="RlpA-like_sf"/>
</dbReference>
<dbReference type="PROSITE" id="PS50843">
    <property type="entry name" value="EXPANSIN_CBD"/>
    <property type="match status" value="1"/>
</dbReference>
<evidence type="ECO:0000256" key="5">
    <source>
        <dbReference type="SAM" id="SignalP"/>
    </source>
</evidence>
<keyword evidence="9" id="KW-1185">Reference proteome</keyword>
<evidence type="ECO:0000256" key="1">
    <source>
        <dbReference type="ARBA" id="ARBA00004613"/>
    </source>
</evidence>
<dbReference type="Pfam" id="PF01357">
    <property type="entry name" value="Expansin_C"/>
    <property type="match status" value="1"/>
</dbReference>
<feature type="domain" description="Expansin-like CBD" evidence="7">
    <location>
        <begin position="203"/>
        <end position="285"/>
    </location>
</feature>
<reference evidence="8" key="2">
    <citation type="submission" date="2018-05" db="EMBL/GenBank/DDBJ databases">
        <title>OgluRS3 (Oryza glumaepatula Reference Sequence Version 3).</title>
        <authorList>
            <person name="Zhang J."/>
            <person name="Kudrna D."/>
            <person name="Lee S."/>
            <person name="Talag J."/>
            <person name="Welchert J."/>
            <person name="Wing R.A."/>
        </authorList>
    </citation>
    <scope>NUCLEOTIDE SEQUENCE [LARGE SCALE GENOMIC DNA]</scope>
</reference>
<dbReference type="Gene3D" id="2.60.40.760">
    <property type="entry name" value="Expansin, cellulose-binding-like domain"/>
    <property type="match status" value="1"/>
</dbReference>
<dbReference type="InterPro" id="IPR007118">
    <property type="entry name" value="Expan_Lol_pI"/>
</dbReference>
<dbReference type="AlphaFoldDB" id="A0A0D9ZX12"/>
<evidence type="ECO:0000313" key="9">
    <source>
        <dbReference type="Proteomes" id="UP000026961"/>
    </source>
</evidence>
<comment type="subcellular location">
    <subcellularLocation>
        <location evidence="1">Secreted</location>
    </subcellularLocation>
</comment>
<dbReference type="InterPro" id="IPR007117">
    <property type="entry name" value="Expansin_CBD"/>
</dbReference>
<evidence type="ECO:0008006" key="10">
    <source>
        <dbReference type="Google" id="ProtNLM"/>
    </source>
</evidence>
<name>A0A0D9ZX12_9ORYZ</name>
<dbReference type="EnsemblPlants" id="OGLUM05G11250.1">
    <property type="protein sequence ID" value="OGLUM05G11250.1"/>
    <property type="gene ID" value="OGLUM05G11250"/>
</dbReference>
<dbReference type="eggNOG" id="ENOG502QRTE">
    <property type="taxonomic scope" value="Eukaryota"/>
</dbReference>
<evidence type="ECO:0000259" key="6">
    <source>
        <dbReference type="PROSITE" id="PS50842"/>
    </source>
</evidence>
<evidence type="ECO:0000256" key="2">
    <source>
        <dbReference type="ARBA" id="ARBA00022525"/>
    </source>
</evidence>
<accession>A0A0D9ZX12</accession>
<dbReference type="Proteomes" id="UP000026961">
    <property type="component" value="Chromosome 5"/>
</dbReference>